<dbReference type="GO" id="GO:0045259">
    <property type="term" value="C:proton-transporting ATP synthase complex"/>
    <property type="evidence" value="ECO:0007669"/>
    <property type="project" value="UniProtKB-KW"/>
</dbReference>
<dbReference type="Pfam" id="PF02823">
    <property type="entry name" value="ATP-synt_DE_N"/>
    <property type="match status" value="1"/>
</dbReference>
<dbReference type="EMBL" id="JAUUUU010000001">
    <property type="protein sequence ID" value="MDP1519883.1"/>
    <property type="molecule type" value="Genomic_DNA"/>
</dbReference>
<evidence type="ECO:0000256" key="7">
    <source>
        <dbReference type="ARBA" id="ARBA00023136"/>
    </source>
</evidence>
<dbReference type="InterPro" id="IPR001469">
    <property type="entry name" value="ATP_synth_F1_dsu/esu"/>
</dbReference>
<keyword evidence="6" id="KW-0406">Ion transport</keyword>
<evidence type="ECO:0000256" key="8">
    <source>
        <dbReference type="ARBA" id="ARBA00023196"/>
    </source>
</evidence>
<feature type="coiled-coil region" evidence="11">
    <location>
        <begin position="93"/>
        <end position="120"/>
    </location>
</feature>
<comment type="similarity">
    <text evidence="3">Belongs to the ATPase epsilon chain family.</text>
</comment>
<dbReference type="CDD" id="cd12152">
    <property type="entry name" value="F1-ATPase_delta"/>
    <property type="match status" value="1"/>
</dbReference>
<keyword evidence="7" id="KW-0472">Membrane</keyword>
<evidence type="ECO:0000256" key="2">
    <source>
        <dbReference type="ARBA" id="ARBA00004184"/>
    </source>
</evidence>
<comment type="function">
    <text evidence="1">Produces ATP from ADP in the presence of a proton gradient across the membrane.</text>
</comment>
<comment type="subcellular location">
    <subcellularLocation>
        <location evidence="2">Endomembrane system</location>
        <topology evidence="2">Peripheral membrane protein</topology>
    </subcellularLocation>
</comment>
<evidence type="ECO:0000313" key="13">
    <source>
        <dbReference type="EMBL" id="MDP1519883.1"/>
    </source>
</evidence>
<reference evidence="13" key="2">
    <citation type="submission" date="2023-08" db="EMBL/GenBank/DDBJ databases">
        <authorList>
            <person name="Luo J."/>
        </authorList>
    </citation>
    <scope>NUCLEOTIDE SEQUENCE</scope>
    <source>
        <strain evidence="13">DSM 25064</strain>
    </source>
</reference>
<dbReference type="GO" id="GO:0046933">
    <property type="term" value="F:proton-transporting ATP synthase activity, rotational mechanism"/>
    <property type="evidence" value="ECO:0007669"/>
    <property type="project" value="InterPro"/>
</dbReference>
<dbReference type="Proteomes" id="UP001178354">
    <property type="component" value="Unassembled WGS sequence"/>
</dbReference>
<evidence type="ECO:0000256" key="5">
    <source>
        <dbReference type="ARBA" id="ARBA00022448"/>
    </source>
</evidence>
<keyword evidence="14" id="KW-1185">Reference proteome</keyword>
<sequence length="141" mass="15896">MKQFSLVLQDATHNQQIDGVTSFVGEDSSGSFGILAGHDRLITALVIGLARFRVGDGDWQYLAVPGGILYFQDNVLTLSTRHYLLDNDYNRISQALQQQLLAEEEQLHAMKSSLHRMEEEVLKRLWELSAKNGNLSHDAIR</sequence>
<evidence type="ECO:0000256" key="9">
    <source>
        <dbReference type="ARBA" id="ARBA00030215"/>
    </source>
</evidence>
<name>A0AAW8B432_9GAMM</name>
<protein>
    <recommendedName>
        <fullName evidence="4">ATP synthase epsilon chain</fullName>
    </recommendedName>
    <alternativeName>
        <fullName evidence="10">ATP synthase F1 sector epsilon subunit</fullName>
    </alternativeName>
    <alternativeName>
        <fullName evidence="9">F-ATPase epsilon subunit</fullName>
    </alternativeName>
</protein>
<keyword evidence="11" id="KW-0175">Coiled coil</keyword>
<dbReference type="InterPro" id="IPR020546">
    <property type="entry name" value="ATP_synth_F1_dsu/esu_N"/>
</dbReference>
<evidence type="ECO:0000256" key="4">
    <source>
        <dbReference type="ARBA" id="ARBA00014480"/>
    </source>
</evidence>
<evidence type="ECO:0000256" key="11">
    <source>
        <dbReference type="SAM" id="Coils"/>
    </source>
</evidence>
<reference evidence="13" key="1">
    <citation type="journal article" date="2010" name="Int. J. Syst. Evol. Microbiol.">
        <title>Porticoccus litoralis gen. nov., sp. nov., a gammaproteobacterium isolated from the Yellow Sea.</title>
        <authorList>
            <person name="Oh H.M."/>
            <person name="Kim H."/>
            <person name="Kim K.M."/>
            <person name="Min G.S."/>
            <person name="Cho J.C."/>
        </authorList>
    </citation>
    <scope>NUCLEOTIDE SEQUENCE</scope>
    <source>
        <strain evidence="13">DSM 25064</strain>
    </source>
</reference>
<dbReference type="SUPFAM" id="SSF51344">
    <property type="entry name" value="Epsilon subunit of F1F0-ATP synthase N-terminal domain"/>
    <property type="match status" value="1"/>
</dbReference>
<evidence type="ECO:0000259" key="12">
    <source>
        <dbReference type="Pfam" id="PF02823"/>
    </source>
</evidence>
<dbReference type="AlphaFoldDB" id="A0AAW8B432"/>
<dbReference type="RefSeq" id="WP_305169394.1">
    <property type="nucleotide sequence ID" value="NZ_JAUUUU010000001.1"/>
</dbReference>
<keyword evidence="8" id="KW-0139">CF(1)</keyword>
<organism evidence="13 14">
    <name type="scientific">Porticoccus litoralis</name>
    <dbReference type="NCBI Taxonomy" id="434086"/>
    <lineage>
        <taxon>Bacteria</taxon>
        <taxon>Pseudomonadati</taxon>
        <taxon>Pseudomonadota</taxon>
        <taxon>Gammaproteobacteria</taxon>
        <taxon>Cellvibrionales</taxon>
        <taxon>Porticoccaceae</taxon>
        <taxon>Porticoccus</taxon>
    </lineage>
</organism>
<keyword evidence="5" id="KW-0813">Transport</keyword>
<evidence type="ECO:0000256" key="1">
    <source>
        <dbReference type="ARBA" id="ARBA00003543"/>
    </source>
</evidence>
<evidence type="ECO:0000256" key="10">
    <source>
        <dbReference type="ARBA" id="ARBA00031795"/>
    </source>
</evidence>
<comment type="caution">
    <text evidence="13">The sequence shown here is derived from an EMBL/GenBank/DDBJ whole genome shotgun (WGS) entry which is preliminary data.</text>
</comment>
<evidence type="ECO:0000313" key="14">
    <source>
        <dbReference type="Proteomes" id="UP001178354"/>
    </source>
</evidence>
<feature type="domain" description="ATP synthase F1 complex delta/epsilon subunit N-terminal" evidence="12">
    <location>
        <begin position="20"/>
        <end position="81"/>
    </location>
</feature>
<dbReference type="InterPro" id="IPR036771">
    <property type="entry name" value="ATPsynth_dsu/esu_N"/>
</dbReference>
<keyword evidence="8" id="KW-0066">ATP synthesis</keyword>
<proteinExistence type="inferred from homology"/>
<dbReference type="GO" id="GO:0012505">
    <property type="term" value="C:endomembrane system"/>
    <property type="evidence" value="ECO:0007669"/>
    <property type="project" value="UniProtKB-SubCell"/>
</dbReference>
<gene>
    <name evidence="13" type="ORF">Q8A57_02775</name>
</gene>
<evidence type="ECO:0000256" key="3">
    <source>
        <dbReference type="ARBA" id="ARBA00005712"/>
    </source>
</evidence>
<accession>A0AAW8B432</accession>
<dbReference type="Gene3D" id="2.60.15.10">
    <property type="entry name" value="F0F1 ATP synthase delta/epsilon subunit, N-terminal"/>
    <property type="match status" value="1"/>
</dbReference>
<evidence type="ECO:0000256" key="6">
    <source>
        <dbReference type="ARBA" id="ARBA00023065"/>
    </source>
</evidence>